<dbReference type="Pfam" id="PF07043">
    <property type="entry name" value="DUF1328"/>
    <property type="match status" value="1"/>
</dbReference>
<dbReference type="RefSeq" id="WP_008292235.1">
    <property type="nucleotide sequence ID" value="NZ_JADFAB010000038.1"/>
</dbReference>
<keyword evidence="1 5" id="KW-1003">Cell membrane</keyword>
<comment type="caution">
    <text evidence="6">The sequence shown here is derived from an EMBL/GenBank/DDBJ whole genome shotgun (WGS) entry which is preliminary data.</text>
</comment>
<name>A0A0A0BEL0_9GAMM</name>
<dbReference type="STRING" id="392484.LP43_2144"/>
<dbReference type="InterPro" id="IPR009760">
    <property type="entry name" value="DUF1328"/>
</dbReference>
<evidence type="ECO:0000256" key="2">
    <source>
        <dbReference type="ARBA" id="ARBA00022692"/>
    </source>
</evidence>
<proteinExistence type="inferred from homology"/>
<comment type="subcellular location">
    <subcellularLocation>
        <location evidence="5">Cell membrane</location>
        <topology evidence="5">Single-pass membrane protein</topology>
    </subcellularLocation>
</comment>
<dbReference type="EMBL" id="JRQD01000005">
    <property type="protein sequence ID" value="KGM06270.1"/>
    <property type="molecule type" value="Genomic_DNA"/>
</dbReference>
<evidence type="ECO:0000313" key="6">
    <source>
        <dbReference type="EMBL" id="KGM06270.1"/>
    </source>
</evidence>
<feature type="transmembrane region" description="Helical" evidence="5">
    <location>
        <begin position="29"/>
        <end position="47"/>
    </location>
</feature>
<keyword evidence="3 5" id="KW-1133">Transmembrane helix</keyword>
<evidence type="ECO:0000256" key="1">
    <source>
        <dbReference type="ARBA" id="ARBA00022475"/>
    </source>
</evidence>
<sequence length="55" mass="5803">MLSWALTFLIIGIIAGALGLSGVAGTATNIAWILFVIGLVLAVFFFITGRRPPLE</sequence>
<dbReference type="Proteomes" id="UP000029999">
    <property type="component" value="Unassembled WGS sequence"/>
</dbReference>
<dbReference type="HAMAP" id="MF_01361">
    <property type="entry name" value="UPF0391"/>
    <property type="match status" value="1"/>
</dbReference>
<protein>
    <recommendedName>
        <fullName evidence="5">UPF0391 membrane protein LP43_2144</fullName>
    </recommendedName>
</protein>
<evidence type="ECO:0000256" key="3">
    <source>
        <dbReference type="ARBA" id="ARBA00022989"/>
    </source>
</evidence>
<comment type="similarity">
    <text evidence="5">Belongs to the UPF0391 family.</text>
</comment>
<organism evidence="6 7">
    <name type="scientific">Methylophaga thiooxydans</name>
    <dbReference type="NCBI Taxonomy" id="392484"/>
    <lineage>
        <taxon>Bacteria</taxon>
        <taxon>Pseudomonadati</taxon>
        <taxon>Pseudomonadota</taxon>
        <taxon>Gammaproteobacteria</taxon>
        <taxon>Thiotrichales</taxon>
        <taxon>Piscirickettsiaceae</taxon>
        <taxon>Methylophaga</taxon>
    </lineage>
</organism>
<evidence type="ECO:0000256" key="5">
    <source>
        <dbReference type="HAMAP-Rule" id="MF_01361"/>
    </source>
</evidence>
<dbReference type="PIRSF" id="PIRSF036466">
    <property type="entry name" value="UCP036466"/>
    <property type="match status" value="1"/>
</dbReference>
<evidence type="ECO:0000313" key="7">
    <source>
        <dbReference type="Proteomes" id="UP000029999"/>
    </source>
</evidence>
<dbReference type="NCBIfam" id="NF010229">
    <property type="entry name" value="PRK13682.1-4"/>
    <property type="match status" value="1"/>
</dbReference>
<dbReference type="GO" id="GO:0005886">
    <property type="term" value="C:plasma membrane"/>
    <property type="evidence" value="ECO:0007669"/>
    <property type="project" value="UniProtKB-SubCell"/>
</dbReference>
<keyword evidence="4 5" id="KW-0472">Membrane</keyword>
<gene>
    <name evidence="6" type="ORF">LP43_2144</name>
</gene>
<reference evidence="6 7" key="1">
    <citation type="submission" date="2014-09" db="EMBL/GenBank/DDBJ databases">
        <authorList>
            <person name="Grob C."/>
            <person name="Taubert M."/>
            <person name="Howat A.M."/>
            <person name="Burns O.J."/>
            <person name="Dixon J.L."/>
            <person name="Chen Y."/>
            <person name="Murrell J.C."/>
        </authorList>
    </citation>
    <scope>NUCLEOTIDE SEQUENCE [LARGE SCALE GENOMIC DNA]</scope>
    <source>
        <strain evidence="6">L4</strain>
    </source>
</reference>
<evidence type="ECO:0000256" key="4">
    <source>
        <dbReference type="ARBA" id="ARBA00023136"/>
    </source>
</evidence>
<dbReference type="AlphaFoldDB" id="A0A0A0BEL0"/>
<keyword evidence="2 5" id="KW-0812">Transmembrane</keyword>
<accession>A0A0A0BEL0</accession>